<sequence>MLEITGLVAGYDRSVVLHGVSLTVPEDGVATVLGHNGAGKSTLLRAALGLIRPRAGTVRFDGRDVTRLPAHQRVRRGMAYVPQGQQSFPQLTTMENLRLVADGHRAGRAALAEALDLFPALREVATRRAGLLSGGQRQQLAIARALITRPRLLLLDEPTEGIQPSVVAEIQRTILQLASRGGLSVLLVEQHVGFALRAADEYYVLEAGRVTASGAGDEEAEGTVRRTLSV</sequence>
<dbReference type="InterPro" id="IPR017780">
    <property type="entry name" value="ABC_transptr_urea_ATP-bd_UrtE"/>
</dbReference>
<dbReference type="EMBL" id="JAVREL010000014">
    <property type="protein sequence ID" value="MDT0345401.1"/>
    <property type="molecule type" value="Genomic_DNA"/>
</dbReference>
<dbReference type="InterPro" id="IPR027417">
    <property type="entry name" value="P-loop_NTPase"/>
</dbReference>
<evidence type="ECO:0000256" key="4">
    <source>
        <dbReference type="ARBA" id="ARBA00022840"/>
    </source>
</evidence>
<dbReference type="CDD" id="cd03224">
    <property type="entry name" value="ABC_TM1139_LivF_branched"/>
    <property type="match status" value="1"/>
</dbReference>
<keyword evidence="5" id="KW-0029">Amino-acid transport</keyword>
<organism evidence="7 8">
    <name type="scientific">Streptomyces litchfieldiae</name>
    <dbReference type="NCBI Taxonomy" id="3075543"/>
    <lineage>
        <taxon>Bacteria</taxon>
        <taxon>Bacillati</taxon>
        <taxon>Actinomycetota</taxon>
        <taxon>Actinomycetes</taxon>
        <taxon>Kitasatosporales</taxon>
        <taxon>Streptomycetaceae</taxon>
        <taxon>Streptomyces</taxon>
    </lineage>
</organism>
<dbReference type="InterPro" id="IPR003439">
    <property type="entry name" value="ABC_transporter-like_ATP-bd"/>
</dbReference>
<keyword evidence="8" id="KW-1185">Reference proteome</keyword>
<comment type="similarity">
    <text evidence="1">Belongs to the ABC transporter superfamily.</text>
</comment>
<dbReference type="InterPro" id="IPR003593">
    <property type="entry name" value="AAA+_ATPase"/>
</dbReference>
<evidence type="ECO:0000259" key="6">
    <source>
        <dbReference type="PROSITE" id="PS50893"/>
    </source>
</evidence>
<dbReference type="PANTHER" id="PTHR43820:SF5">
    <property type="entry name" value="HIGH-AFFINITY BRANCHED-CHAIN AMINO ACID TRANSPORT ATP-BINDING PROTEIN"/>
    <property type="match status" value="1"/>
</dbReference>
<dbReference type="Gene3D" id="3.40.50.300">
    <property type="entry name" value="P-loop containing nucleotide triphosphate hydrolases"/>
    <property type="match status" value="1"/>
</dbReference>
<proteinExistence type="inferred from homology"/>
<evidence type="ECO:0000313" key="7">
    <source>
        <dbReference type="EMBL" id="MDT0345401.1"/>
    </source>
</evidence>
<evidence type="ECO:0000256" key="5">
    <source>
        <dbReference type="ARBA" id="ARBA00022970"/>
    </source>
</evidence>
<dbReference type="NCBIfam" id="TIGR03410">
    <property type="entry name" value="urea_trans_UrtE"/>
    <property type="match status" value="1"/>
</dbReference>
<evidence type="ECO:0000256" key="1">
    <source>
        <dbReference type="ARBA" id="ARBA00005417"/>
    </source>
</evidence>
<dbReference type="Proteomes" id="UP001183246">
    <property type="component" value="Unassembled WGS sequence"/>
</dbReference>
<feature type="domain" description="ABC transporter" evidence="6">
    <location>
        <begin position="2"/>
        <end position="230"/>
    </location>
</feature>
<dbReference type="RefSeq" id="WP_311706535.1">
    <property type="nucleotide sequence ID" value="NZ_JAVREL010000014.1"/>
</dbReference>
<dbReference type="GO" id="GO:0005524">
    <property type="term" value="F:ATP binding"/>
    <property type="evidence" value="ECO:0007669"/>
    <property type="project" value="UniProtKB-KW"/>
</dbReference>
<dbReference type="PANTHER" id="PTHR43820">
    <property type="entry name" value="HIGH-AFFINITY BRANCHED-CHAIN AMINO ACID TRANSPORT ATP-BINDING PROTEIN LIVF"/>
    <property type="match status" value="1"/>
</dbReference>
<dbReference type="Pfam" id="PF00005">
    <property type="entry name" value="ABC_tran"/>
    <property type="match status" value="1"/>
</dbReference>
<comment type="caution">
    <text evidence="7">The sequence shown here is derived from an EMBL/GenBank/DDBJ whole genome shotgun (WGS) entry which is preliminary data.</text>
</comment>
<keyword evidence="4 7" id="KW-0067">ATP-binding</keyword>
<dbReference type="PROSITE" id="PS50893">
    <property type="entry name" value="ABC_TRANSPORTER_2"/>
    <property type="match status" value="1"/>
</dbReference>
<keyword evidence="2" id="KW-0813">Transport</keyword>
<gene>
    <name evidence="7" type="primary">urtE</name>
    <name evidence="7" type="ORF">RM590_22770</name>
</gene>
<evidence type="ECO:0000313" key="8">
    <source>
        <dbReference type="Proteomes" id="UP001183246"/>
    </source>
</evidence>
<evidence type="ECO:0000256" key="3">
    <source>
        <dbReference type="ARBA" id="ARBA00022741"/>
    </source>
</evidence>
<dbReference type="SUPFAM" id="SSF52540">
    <property type="entry name" value="P-loop containing nucleoside triphosphate hydrolases"/>
    <property type="match status" value="1"/>
</dbReference>
<protein>
    <submittedName>
        <fullName evidence="7">Urea ABC transporter ATP-binding subunit UrtE</fullName>
    </submittedName>
</protein>
<accession>A0ABU2MUT6</accession>
<evidence type="ECO:0000256" key="2">
    <source>
        <dbReference type="ARBA" id="ARBA00022448"/>
    </source>
</evidence>
<dbReference type="SMART" id="SM00382">
    <property type="entry name" value="AAA"/>
    <property type="match status" value="1"/>
</dbReference>
<reference evidence="8" key="1">
    <citation type="submission" date="2023-07" db="EMBL/GenBank/DDBJ databases">
        <title>30 novel species of actinomycetes from the DSMZ collection.</title>
        <authorList>
            <person name="Nouioui I."/>
        </authorList>
    </citation>
    <scope>NUCLEOTIDE SEQUENCE [LARGE SCALE GENOMIC DNA]</scope>
    <source>
        <strain evidence="8">DSM 44938</strain>
    </source>
</reference>
<name>A0ABU2MUT6_9ACTN</name>
<keyword evidence="3" id="KW-0547">Nucleotide-binding</keyword>
<dbReference type="InterPro" id="IPR052156">
    <property type="entry name" value="BCAA_Transport_ATP-bd_LivF"/>
</dbReference>